<sequence>MADSEILDLEERVGDSEANTSLCLMGKVLNPKPLNLGTITNIINSAWKTRVPVGITPWSNTNTFLFKFGSVEDKIAILMEGPWLIMNNLLVLKALEDGMVVSEIDFSSCPIWVQIHGLPVDKMLRQNVEIIGKRFGKLLAIEATEGGLLINRSFLRIRVEINTNLPLPKGFWLRRNGDSSLDLWISYRYEKLPDFCYWCGRIGHDNKVCRFETKEKGSISGYGPELRTRRARKSDVQVVEIGEVVEAQKEREREKRKKKKKKKKGKEIRGKIKFKRKERHV</sequence>
<name>A0ACB7YQV6_9ERIC</name>
<keyword evidence="2" id="KW-1185">Reference proteome</keyword>
<reference evidence="1 2" key="1">
    <citation type="journal article" date="2021" name="Hortic Res">
        <title>High-quality reference genome and annotation aids understanding of berry development for evergreen blueberry (Vaccinium darrowii).</title>
        <authorList>
            <person name="Yu J."/>
            <person name="Hulse-Kemp A.M."/>
            <person name="Babiker E."/>
            <person name="Staton M."/>
        </authorList>
    </citation>
    <scope>NUCLEOTIDE SEQUENCE [LARGE SCALE GENOMIC DNA]</scope>
    <source>
        <strain evidence="2">cv. NJ 8807/NJ 8810</strain>
        <tissue evidence="1">Young leaf</tissue>
    </source>
</reference>
<protein>
    <submittedName>
        <fullName evidence="1">Uncharacterized protein</fullName>
    </submittedName>
</protein>
<organism evidence="1 2">
    <name type="scientific">Vaccinium darrowii</name>
    <dbReference type="NCBI Taxonomy" id="229202"/>
    <lineage>
        <taxon>Eukaryota</taxon>
        <taxon>Viridiplantae</taxon>
        <taxon>Streptophyta</taxon>
        <taxon>Embryophyta</taxon>
        <taxon>Tracheophyta</taxon>
        <taxon>Spermatophyta</taxon>
        <taxon>Magnoliopsida</taxon>
        <taxon>eudicotyledons</taxon>
        <taxon>Gunneridae</taxon>
        <taxon>Pentapetalae</taxon>
        <taxon>asterids</taxon>
        <taxon>Ericales</taxon>
        <taxon>Ericaceae</taxon>
        <taxon>Vaccinioideae</taxon>
        <taxon>Vaccinieae</taxon>
        <taxon>Vaccinium</taxon>
    </lineage>
</organism>
<comment type="caution">
    <text evidence="1">The sequence shown here is derived from an EMBL/GenBank/DDBJ whole genome shotgun (WGS) entry which is preliminary data.</text>
</comment>
<gene>
    <name evidence="1" type="ORF">Vadar_030133</name>
</gene>
<proteinExistence type="predicted"/>
<accession>A0ACB7YQV6</accession>
<evidence type="ECO:0000313" key="2">
    <source>
        <dbReference type="Proteomes" id="UP000828048"/>
    </source>
</evidence>
<evidence type="ECO:0000313" key="1">
    <source>
        <dbReference type="EMBL" id="KAH7855888.1"/>
    </source>
</evidence>
<dbReference type="EMBL" id="CM037161">
    <property type="protein sequence ID" value="KAH7855888.1"/>
    <property type="molecule type" value="Genomic_DNA"/>
</dbReference>
<dbReference type="Proteomes" id="UP000828048">
    <property type="component" value="Chromosome 11"/>
</dbReference>